<evidence type="ECO:0000256" key="2">
    <source>
        <dbReference type="ARBA" id="ARBA00013855"/>
    </source>
</evidence>
<feature type="domain" description="Rod shape-determining protein MreC beta-barrel core" evidence="9">
    <location>
        <begin position="130"/>
        <end position="280"/>
    </location>
</feature>
<evidence type="ECO:0000259" key="9">
    <source>
        <dbReference type="Pfam" id="PF04085"/>
    </source>
</evidence>
<keyword evidence="3 5" id="KW-0133">Cell shape</keyword>
<dbReference type="Gene3D" id="2.40.10.340">
    <property type="entry name" value="Rod shape-determining protein MreC, domain 1"/>
    <property type="match status" value="1"/>
</dbReference>
<dbReference type="PANTHER" id="PTHR34138">
    <property type="entry name" value="CELL SHAPE-DETERMINING PROTEIN MREC"/>
    <property type="match status" value="1"/>
</dbReference>
<sequence>MKNLKKKFRFRINLKSKHLLAIMTLFCLSCIVATFASGISTAPLQETAGIVIVPFEKSIEKIGSMVRSVRDSFKDKQDLLFENEELKAELDSLTTQNNKLIQDQGEYQRLKELYNLDQTYEDYPKVAATIISKDPGNWYDTFMINKGSDDGIKVDNNVIAGKGLVGIVTEVGSSWATVRSIIDDSSSVSAMTVSTSDNCIVNGDLELIDEGKLRFEQLYDQENKVTVGERIVTSNISEKFVEGLFIGYVSEVQVDSNNLTKTGTIVTPVDFLHLKDVFVITVNKQDLVDGTAQVEGNSDSGSSDSTSGDSSQESSDNTDGSAADGQEGADEG</sequence>
<dbReference type="InterPro" id="IPR042175">
    <property type="entry name" value="Cell/Rod_MreC_2"/>
</dbReference>
<organism evidence="10 11">
    <name type="scientific">Blautia faecis</name>
    <dbReference type="NCBI Taxonomy" id="871665"/>
    <lineage>
        <taxon>Bacteria</taxon>
        <taxon>Bacillati</taxon>
        <taxon>Bacillota</taxon>
        <taxon>Clostridia</taxon>
        <taxon>Lachnospirales</taxon>
        <taxon>Lachnospiraceae</taxon>
        <taxon>Blautia</taxon>
    </lineage>
</organism>
<feature type="coiled-coil region" evidence="6">
    <location>
        <begin position="76"/>
        <end position="103"/>
    </location>
</feature>
<accession>A0ABX2H821</accession>
<evidence type="ECO:0000256" key="1">
    <source>
        <dbReference type="ARBA" id="ARBA00009369"/>
    </source>
</evidence>
<dbReference type="Pfam" id="PF04085">
    <property type="entry name" value="MreC"/>
    <property type="match status" value="1"/>
</dbReference>
<feature type="signal peptide" evidence="8">
    <location>
        <begin position="1"/>
        <end position="36"/>
    </location>
</feature>
<evidence type="ECO:0000256" key="3">
    <source>
        <dbReference type="ARBA" id="ARBA00022960"/>
    </source>
</evidence>
<evidence type="ECO:0000313" key="11">
    <source>
        <dbReference type="Proteomes" id="UP001644719"/>
    </source>
</evidence>
<evidence type="ECO:0000256" key="7">
    <source>
        <dbReference type="SAM" id="MobiDB-lite"/>
    </source>
</evidence>
<proteinExistence type="inferred from homology"/>
<keyword evidence="6" id="KW-0175">Coiled coil</keyword>
<dbReference type="InterPro" id="IPR042177">
    <property type="entry name" value="Cell/Rod_1"/>
</dbReference>
<feature type="region of interest" description="Disordered" evidence="7">
    <location>
        <begin position="291"/>
        <end position="332"/>
    </location>
</feature>
<comment type="caution">
    <text evidence="10">The sequence shown here is derived from an EMBL/GenBank/DDBJ whole genome shotgun (WGS) entry which is preliminary data.</text>
</comment>
<gene>
    <name evidence="10" type="primary">mreC</name>
    <name evidence="10" type="ORF">G5B17_12655</name>
</gene>
<dbReference type="PANTHER" id="PTHR34138:SF1">
    <property type="entry name" value="CELL SHAPE-DETERMINING PROTEIN MREC"/>
    <property type="match status" value="1"/>
</dbReference>
<dbReference type="Gene3D" id="2.40.10.350">
    <property type="entry name" value="Rod shape-determining protein MreC, domain 2"/>
    <property type="match status" value="1"/>
</dbReference>
<comment type="function">
    <text evidence="5">Involved in formation and maintenance of cell shape.</text>
</comment>
<name>A0ABX2H821_9FIRM</name>
<evidence type="ECO:0000256" key="4">
    <source>
        <dbReference type="ARBA" id="ARBA00032089"/>
    </source>
</evidence>
<dbReference type="InterPro" id="IPR007221">
    <property type="entry name" value="MreC"/>
</dbReference>
<keyword evidence="8" id="KW-0732">Signal</keyword>
<keyword evidence="11" id="KW-1185">Reference proteome</keyword>
<protein>
    <recommendedName>
        <fullName evidence="2 5">Cell shape-determining protein MreC</fullName>
    </recommendedName>
    <alternativeName>
        <fullName evidence="4 5">Cell shape protein MreC</fullName>
    </alternativeName>
</protein>
<evidence type="ECO:0000256" key="6">
    <source>
        <dbReference type="SAM" id="Coils"/>
    </source>
</evidence>
<feature type="chain" id="PRO_5047111844" description="Cell shape-determining protein MreC" evidence="8">
    <location>
        <begin position="37"/>
        <end position="332"/>
    </location>
</feature>
<dbReference type="RefSeq" id="WP_173769977.1">
    <property type="nucleotide sequence ID" value="NZ_JAAITS010000035.1"/>
</dbReference>
<dbReference type="EMBL" id="JAAITS010000035">
    <property type="protein sequence ID" value="NSG86238.1"/>
    <property type="molecule type" value="Genomic_DNA"/>
</dbReference>
<reference evidence="10 11" key="1">
    <citation type="journal article" date="2020" name="Cell Host Microbe">
        <title>Functional and Genomic Variation between Human-Derived Isolates of Lachnospiraceae Reveals Inter- and Intra-Species Diversity.</title>
        <authorList>
            <person name="Sorbara M.T."/>
            <person name="Littmann E.R."/>
            <person name="Fontana E."/>
            <person name="Moody T.U."/>
            <person name="Kohout C.E."/>
            <person name="Gjonbalaj M."/>
            <person name="Eaton V."/>
            <person name="Seok R."/>
            <person name="Leiner I.M."/>
            <person name="Pamer E.G."/>
        </authorList>
    </citation>
    <scope>NUCLEOTIDE SEQUENCE [LARGE SCALE GENOMIC DNA]</scope>
    <source>
        <strain evidence="10 11">MSK.17.74</strain>
    </source>
</reference>
<dbReference type="NCBIfam" id="TIGR00219">
    <property type="entry name" value="mreC"/>
    <property type="match status" value="1"/>
</dbReference>
<feature type="compositionally biased region" description="Low complexity" evidence="7">
    <location>
        <begin position="295"/>
        <end position="318"/>
    </location>
</feature>
<evidence type="ECO:0000256" key="5">
    <source>
        <dbReference type="PIRNR" id="PIRNR038471"/>
    </source>
</evidence>
<dbReference type="Proteomes" id="UP001644719">
    <property type="component" value="Unassembled WGS sequence"/>
</dbReference>
<dbReference type="PIRSF" id="PIRSF038471">
    <property type="entry name" value="MreC"/>
    <property type="match status" value="1"/>
</dbReference>
<evidence type="ECO:0000256" key="8">
    <source>
        <dbReference type="SAM" id="SignalP"/>
    </source>
</evidence>
<evidence type="ECO:0000313" key="10">
    <source>
        <dbReference type="EMBL" id="NSG86238.1"/>
    </source>
</evidence>
<comment type="similarity">
    <text evidence="1 5">Belongs to the MreC family.</text>
</comment>
<dbReference type="InterPro" id="IPR055342">
    <property type="entry name" value="MreC_beta-barrel_core"/>
</dbReference>